<dbReference type="Pfam" id="PF13417">
    <property type="entry name" value="GST_N_3"/>
    <property type="match status" value="1"/>
</dbReference>
<dbReference type="InterPro" id="IPR036249">
    <property type="entry name" value="Thioredoxin-like_sf"/>
</dbReference>
<evidence type="ECO:0000259" key="2">
    <source>
        <dbReference type="PROSITE" id="PS50405"/>
    </source>
</evidence>
<dbReference type="InterPro" id="IPR004045">
    <property type="entry name" value="Glutathione_S-Trfase_N"/>
</dbReference>
<dbReference type="SUPFAM" id="SSF52833">
    <property type="entry name" value="Thioredoxin-like"/>
    <property type="match status" value="1"/>
</dbReference>
<name>A0ABY5GI05_9GAMM</name>
<dbReference type="SUPFAM" id="SSF47616">
    <property type="entry name" value="GST C-terminal domain-like"/>
    <property type="match status" value="1"/>
</dbReference>
<dbReference type="Proteomes" id="UP001057998">
    <property type="component" value="Chromosome 1"/>
</dbReference>
<proteinExistence type="predicted"/>
<dbReference type="Gene3D" id="3.40.30.10">
    <property type="entry name" value="Glutaredoxin"/>
    <property type="match status" value="1"/>
</dbReference>
<dbReference type="InterPro" id="IPR040079">
    <property type="entry name" value="Glutathione_S-Trfase"/>
</dbReference>
<dbReference type="PANTHER" id="PTHR44051:SF8">
    <property type="entry name" value="GLUTATHIONE S-TRANSFERASE GSTA"/>
    <property type="match status" value="1"/>
</dbReference>
<reference evidence="3" key="1">
    <citation type="submission" date="2022-07" db="EMBL/GenBank/DDBJ databases">
        <title>Genome sequencing of Photobacterium atrarenae GJH2-4.</title>
        <authorList>
            <person name="Park S.-J."/>
        </authorList>
    </citation>
    <scope>NUCLEOTIDE SEQUENCE</scope>
    <source>
        <strain evidence="3">GJH2-4</strain>
    </source>
</reference>
<accession>A0ABY5GI05</accession>
<dbReference type="PROSITE" id="PS50405">
    <property type="entry name" value="GST_CTER"/>
    <property type="match status" value="1"/>
</dbReference>
<organism evidence="3 4">
    <name type="scientific">Photobacterium atrarenae</name>
    <dbReference type="NCBI Taxonomy" id="865757"/>
    <lineage>
        <taxon>Bacteria</taxon>
        <taxon>Pseudomonadati</taxon>
        <taxon>Pseudomonadota</taxon>
        <taxon>Gammaproteobacteria</taxon>
        <taxon>Vibrionales</taxon>
        <taxon>Vibrionaceae</taxon>
        <taxon>Photobacterium</taxon>
    </lineage>
</organism>
<protein>
    <submittedName>
        <fullName evidence="3">Glutathione S-transferase family protein</fullName>
    </submittedName>
</protein>
<keyword evidence="4" id="KW-1185">Reference proteome</keyword>
<evidence type="ECO:0000259" key="1">
    <source>
        <dbReference type="PROSITE" id="PS50404"/>
    </source>
</evidence>
<dbReference type="InterPro" id="IPR010987">
    <property type="entry name" value="Glutathione-S-Trfase_C-like"/>
</dbReference>
<dbReference type="InterPro" id="IPR036282">
    <property type="entry name" value="Glutathione-S-Trfase_C_sf"/>
</dbReference>
<dbReference type="EMBL" id="CP101508">
    <property type="protein sequence ID" value="UTV28786.1"/>
    <property type="molecule type" value="Genomic_DNA"/>
</dbReference>
<dbReference type="PANTHER" id="PTHR44051">
    <property type="entry name" value="GLUTATHIONE S-TRANSFERASE-RELATED"/>
    <property type="match status" value="1"/>
</dbReference>
<feature type="domain" description="GST N-terminal" evidence="1">
    <location>
        <begin position="1"/>
        <end position="74"/>
    </location>
</feature>
<dbReference type="SFLD" id="SFLDS00019">
    <property type="entry name" value="Glutathione_Transferase_(cytos"/>
    <property type="match status" value="1"/>
</dbReference>
<evidence type="ECO:0000313" key="3">
    <source>
        <dbReference type="EMBL" id="UTV28786.1"/>
    </source>
</evidence>
<dbReference type="PROSITE" id="PS50404">
    <property type="entry name" value="GST_NTER"/>
    <property type="match status" value="1"/>
</dbReference>
<dbReference type="RefSeq" id="WP_255390105.1">
    <property type="nucleotide sequence ID" value="NZ_CP101508.1"/>
</dbReference>
<sequence>MYQLYYLPGACSLATQVVLRELKQPVQLIDKQSVADFHTINPVGTVPVLIDGEQTLREGAAVMLYLLTKHDSHLLPSDDPKAWQQAIQNIMFANATMHPAYSRLFFAASAIDNNDTRQQVFDAAAASISALWQVVEIQLQHQPFLGGERVSAADIMLAVYSRWGASFPVTITIPEKTAQMIERVITMPSFQQSLQAEQPKSALA</sequence>
<feature type="domain" description="GST C-terminal" evidence="2">
    <location>
        <begin position="79"/>
        <end position="203"/>
    </location>
</feature>
<evidence type="ECO:0000313" key="4">
    <source>
        <dbReference type="Proteomes" id="UP001057998"/>
    </source>
</evidence>
<dbReference type="Gene3D" id="1.20.1050.10">
    <property type="match status" value="1"/>
</dbReference>
<dbReference type="SFLD" id="SFLDG00358">
    <property type="entry name" value="Main_(cytGST)"/>
    <property type="match status" value="1"/>
</dbReference>
<dbReference type="CDD" id="cd03057">
    <property type="entry name" value="GST_N_Beta"/>
    <property type="match status" value="1"/>
</dbReference>
<gene>
    <name evidence="3" type="ORF">NNL38_05960</name>
</gene>